<evidence type="ECO:0000256" key="15">
    <source>
        <dbReference type="RuleBase" id="RU367052"/>
    </source>
</evidence>
<dbReference type="SUPFAM" id="SSF55920">
    <property type="entry name" value="Creatinase/aminopeptidase"/>
    <property type="match status" value="1"/>
</dbReference>
<feature type="region of interest" description="Disordered" evidence="16">
    <location>
        <begin position="459"/>
        <end position="488"/>
    </location>
</feature>
<evidence type="ECO:0000256" key="5">
    <source>
        <dbReference type="ARBA" id="ARBA00022490"/>
    </source>
</evidence>
<dbReference type="PROSITE" id="PS00892">
    <property type="entry name" value="HIT_1"/>
    <property type="match status" value="1"/>
</dbReference>
<evidence type="ECO:0000256" key="6">
    <source>
        <dbReference type="ARBA" id="ARBA00022553"/>
    </source>
</evidence>
<evidence type="ECO:0000256" key="11">
    <source>
        <dbReference type="ARBA" id="ARBA00023163"/>
    </source>
</evidence>
<comment type="function">
    <text evidence="14 15">Component of the FACT complex, a general chromatin factor that acts to reorganize nucleosomes. The FACT complex is involved in multiple processes that require DNA as a template such as mRNA elongation, DNA replication and DNA repair. During transcription elongation the FACT complex acts as a histone chaperone that both destabilizes and restores nucleosomal structure. It facilitates the passage of RNA polymerase II and transcription by promoting the dissociation of one histone H2A-H2B dimer from the nucleosome, then subsequently promotes the reestablishment of the nucleosome following the passage of RNA polymerase II.</text>
</comment>
<dbReference type="Pfam" id="PF14826">
    <property type="entry name" value="FACT-Spt16_Nlob"/>
    <property type="match status" value="1"/>
</dbReference>
<comment type="subunit">
    <text evidence="15">Component of the FACT complex.</text>
</comment>
<dbReference type="Pfam" id="PF21091">
    <property type="entry name" value="SPT16_C"/>
    <property type="match status" value="1"/>
</dbReference>
<feature type="domain" description="FACT complex subunit SPT16 N-terminal lobe" evidence="17">
    <location>
        <begin position="6"/>
        <end position="170"/>
    </location>
</feature>
<dbReference type="Pfam" id="PF11969">
    <property type="entry name" value="DcpS_C"/>
    <property type="match status" value="1"/>
</dbReference>
<dbReference type="Pfam" id="PF24824">
    <property type="entry name" value="PH_SPT16"/>
    <property type="match status" value="1"/>
</dbReference>
<dbReference type="InterPro" id="IPR019808">
    <property type="entry name" value="Histidine_triad_CS"/>
</dbReference>
<feature type="compositionally biased region" description="Low complexity" evidence="16">
    <location>
        <begin position="996"/>
        <end position="1016"/>
    </location>
</feature>
<feature type="compositionally biased region" description="Acidic residues" evidence="16">
    <location>
        <begin position="1017"/>
        <end position="1028"/>
    </location>
</feature>
<dbReference type="Pfam" id="PF08644">
    <property type="entry name" value="SPT16"/>
    <property type="match status" value="1"/>
</dbReference>
<name>A0A4S4LEY8_9AGAM</name>
<dbReference type="InterPro" id="IPR029149">
    <property type="entry name" value="Creatin/AminoP/Spt16_N"/>
</dbReference>
<feature type="compositionally biased region" description="Acidic residues" evidence="16">
    <location>
        <begin position="982"/>
        <end position="994"/>
    </location>
</feature>
<dbReference type="FunFam" id="2.30.29.30:FF:000017">
    <property type="entry name" value="FACT complex subunit SPT16"/>
    <property type="match status" value="1"/>
</dbReference>
<evidence type="ECO:0000256" key="3">
    <source>
        <dbReference type="ARBA" id="ARBA00010779"/>
    </source>
</evidence>
<dbReference type="InterPro" id="IPR013953">
    <property type="entry name" value="FACT_SPT16_M"/>
</dbReference>
<evidence type="ECO:0000256" key="13">
    <source>
        <dbReference type="ARBA" id="ARBA00023242"/>
    </source>
</evidence>
<evidence type="ECO:0000256" key="14">
    <source>
        <dbReference type="ARBA" id="ARBA00025370"/>
    </source>
</evidence>
<accession>A0A4S4LEY8</accession>
<dbReference type="PANTHER" id="PTHR13980:SF15">
    <property type="entry name" value="FACT COMPLEX SUBUNIT SPT16"/>
    <property type="match status" value="1"/>
</dbReference>
<feature type="region of interest" description="Disordered" evidence="16">
    <location>
        <begin position="969"/>
        <end position="1073"/>
    </location>
</feature>
<proteinExistence type="inferred from homology"/>
<dbReference type="Gene3D" id="3.40.350.10">
    <property type="entry name" value="Creatinase/prolidase N-terminal domain"/>
    <property type="match status" value="1"/>
</dbReference>
<evidence type="ECO:0000256" key="9">
    <source>
        <dbReference type="ARBA" id="ARBA00023015"/>
    </source>
</evidence>
<evidence type="ECO:0000256" key="1">
    <source>
        <dbReference type="ARBA" id="ARBA00004496"/>
    </source>
</evidence>
<dbReference type="GO" id="GO:0035101">
    <property type="term" value="C:FACT complex"/>
    <property type="evidence" value="ECO:0007669"/>
    <property type="project" value="UniProtKB-UniRule"/>
</dbReference>
<dbReference type="InterPro" id="IPR000994">
    <property type="entry name" value="Pept_M24"/>
</dbReference>
<dbReference type="InterPro" id="IPR048969">
    <property type="entry name" value="FACT_SPT16_C"/>
</dbReference>
<dbReference type="GO" id="GO:0016787">
    <property type="term" value="F:hydrolase activity"/>
    <property type="evidence" value="ECO:0007669"/>
    <property type="project" value="InterPro"/>
</dbReference>
<dbReference type="InterPro" id="IPR036005">
    <property type="entry name" value="Creatinase/aminopeptidase-like"/>
</dbReference>
<dbReference type="GO" id="GO:0000290">
    <property type="term" value="P:deadenylation-dependent decapping of nuclear-transcribed mRNA"/>
    <property type="evidence" value="ECO:0007669"/>
    <property type="project" value="InterPro"/>
</dbReference>
<dbReference type="GO" id="GO:0006281">
    <property type="term" value="P:DNA repair"/>
    <property type="evidence" value="ECO:0007669"/>
    <property type="project" value="UniProtKB-UniRule"/>
</dbReference>
<dbReference type="FunFam" id="2.30.29.150:FF:000002">
    <property type="entry name" value="FACT complex subunit SPT16"/>
    <property type="match status" value="1"/>
</dbReference>
<evidence type="ECO:0000259" key="18">
    <source>
        <dbReference type="SMART" id="SM01286"/>
    </source>
</evidence>
<dbReference type="InterPro" id="IPR011145">
    <property type="entry name" value="Scavenger_mRNA_decap_enz_N"/>
</dbReference>
<evidence type="ECO:0000313" key="20">
    <source>
        <dbReference type="EMBL" id="THH10265.1"/>
    </source>
</evidence>
<dbReference type="Pfam" id="PF05652">
    <property type="entry name" value="DcpS"/>
    <property type="match status" value="1"/>
</dbReference>
<dbReference type="InterPro" id="IPR040258">
    <property type="entry name" value="Spt16"/>
</dbReference>
<evidence type="ECO:0000256" key="10">
    <source>
        <dbReference type="ARBA" id="ARBA00023054"/>
    </source>
</evidence>
<dbReference type="GO" id="GO:0006368">
    <property type="term" value="P:transcription elongation by RNA polymerase II"/>
    <property type="evidence" value="ECO:0007669"/>
    <property type="project" value="TreeGrafter"/>
</dbReference>
<dbReference type="InterPro" id="IPR056595">
    <property type="entry name" value="Fact-SPT16_PH"/>
</dbReference>
<dbReference type="SMART" id="SM01285">
    <property type="entry name" value="FACT-Spt16_Nlob"/>
    <property type="match status" value="1"/>
</dbReference>
<evidence type="ECO:0000256" key="4">
    <source>
        <dbReference type="ARBA" id="ARBA00022454"/>
    </source>
</evidence>
<keyword evidence="4 15" id="KW-0158">Chromosome</keyword>
<dbReference type="SMART" id="SM01286">
    <property type="entry name" value="SPT16"/>
    <property type="match status" value="1"/>
</dbReference>
<evidence type="ECO:0000256" key="7">
    <source>
        <dbReference type="ARBA" id="ARBA00022705"/>
    </source>
</evidence>
<feature type="compositionally biased region" description="Basic and acidic residues" evidence="16">
    <location>
        <begin position="1029"/>
        <end position="1042"/>
    </location>
</feature>
<dbReference type="Proteomes" id="UP000308199">
    <property type="component" value="Unassembled WGS sequence"/>
</dbReference>
<feature type="compositionally biased region" description="Basic residues" evidence="16">
    <location>
        <begin position="1058"/>
        <end position="1072"/>
    </location>
</feature>
<evidence type="ECO:0000256" key="2">
    <source>
        <dbReference type="ARBA" id="ARBA00010208"/>
    </source>
</evidence>
<keyword evidence="10" id="KW-0175">Coiled coil</keyword>
<dbReference type="Gene3D" id="2.30.29.210">
    <property type="entry name" value="FACT complex subunit Spt16p/Cdc68p"/>
    <property type="match status" value="1"/>
</dbReference>
<dbReference type="SUPFAM" id="SSF54197">
    <property type="entry name" value="HIT-like"/>
    <property type="match status" value="1"/>
</dbReference>
<dbReference type="Gene3D" id="2.30.29.150">
    <property type="match status" value="1"/>
</dbReference>
<dbReference type="Gene3D" id="3.30.200.40">
    <property type="entry name" value="Scavenger mRNA decapping enzyme, N-terminal domain"/>
    <property type="match status" value="1"/>
</dbReference>
<comment type="subcellular location">
    <subcellularLocation>
        <location evidence="1">Cytoplasm</location>
    </subcellularLocation>
    <subcellularLocation>
        <location evidence="15">Nucleus</location>
    </subcellularLocation>
    <subcellularLocation>
        <location evidence="15">Chromosome</location>
    </subcellularLocation>
</comment>
<comment type="caution">
    <text evidence="20">The sequence shown here is derived from an EMBL/GenBank/DDBJ whole genome shotgun (WGS) entry which is preliminary data.</text>
</comment>
<dbReference type="InterPro" id="IPR013719">
    <property type="entry name" value="RTT106/SPT16-like_middle_dom"/>
</dbReference>
<keyword evidence="8 15" id="KW-0227">DNA damage</keyword>
<dbReference type="FunFam" id="2.30.29.210:FF:000001">
    <property type="entry name" value="FACT complex subunit spt16"/>
    <property type="match status" value="1"/>
</dbReference>
<dbReference type="GO" id="GO:0031491">
    <property type="term" value="F:nucleosome binding"/>
    <property type="evidence" value="ECO:0007669"/>
    <property type="project" value="TreeGrafter"/>
</dbReference>
<feature type="compositionally biased region" description="Low complexity" evidence="16">
    <location>
        <begin position="969"/>
        <end position="981"/>
    </location>
</feature>
<dbReference type="OrthoDB" id="10251642at2759"/>
<dbReference type="SUPFAM" id="SSF102860">
    <property type="entry name" value="mRNA decapping enzyme DcpS N-terminal domain"/>
    <property type="match status" value="1"/>
</dbReference>
<keyword evidence="21" id="KW-1185">Reference proteome</keyword>
<dbReference type="InterPro" id="IPR029148">
    <property type="entry name" value="FACT-SPT16_Nlobe"/>
</dbReference>
<dbReference type="InterPro" id="IPR036265">
    <property type="entry name" value="HIT-like_sf"/>
</dbReference>
<dbReference type="Gene3D" id="2.30.29.30">
    <property type="entry name" value="Pleckstrin-homology domain (PH domain)/Phosphotyrosine-binding domain (PTB)"/>
    <property type="match status" value="1"/>
</dbReference>
<keyword evidence="9 15" id="KW-0805">Transcription regulation</keyword>
<comment type="similarity">
    <text evidence="3 15">Belongs to the peptidase M24 family. SPT16 subfamily.</text>
</comment>
<keyword evidence="13 15" id="KW-0539">Nucleus</keyword>
<keyword evidence="11 15" id="KW-0804">Transcription</keyword>
<evidence type="ECO:0000313" key="21">
    <source>
        <dbReference type="Proteomes" id="UP000308199"/>
    </source>
</evidence>
<keyword evidence="12 15" id="KW-0234">DNA repair</keyword>
<dbReference type="InterPro" id="IPR008594">
    <property type="entry name" value="DcpS/DCS2"/>
</dbReference>
<keyword evidence="7 15" id="KW-0235">DNA replication</keyword>
<gene>
    <name evidence="20" type="ORF">EW145_g1434</name>
</gene>
<dbReference type="SMART" id="SM01287">
    <property type="entry name" value="Rtt106"/>
    <property type="match status" value="1"/>
</dbReference>
<dbReference type="Gene3D" id="3.90.230.10">
    <property type="entry name" value="Creatinase/methionine aminopeptidase superfamily"/>
    <property type="match status" value="1"/>
</dbReference>
<feature type="domain" description="Histone chaperone RTT106/FACT complex subunit SPT16-like middle" evidence="19">
    <location>
        <begin position="842"/>
        <end position="932"/>
    </location>
</feature>
<comment type="similarity">
    <text evidence="2">Belongs to the HIT family.</text>
</comment>
<dbReference type="GO" id="GO:0006260">
    <property type="term" value="P:DNA replication"/>
    <property type="evidence" value="ECO:0007669"/>
    <property type="project" value="UniProtKB-KW"/>
</dbReference>
<dbReference type="Gene3D" id="3.30.428.10">
    <property type="entry name" value="HIT-like"/>
    <property type="match status" value="1"/>
</dbReference>
<protein>
    <recommendedName>
        <fullName evidence="15">FACT complex subunit</fullName>
    </recommendedName>
</protein>
<dbReference type="PANTHER" id="PTHR13980">
    <property type="entry name" value="CDC68 RELATED"/>
    <property type="match status" value="1"/>
</dbReference>
<evidence type="ECO:0000256" key="12">
    <source>
        <dbReference type="ARBA" id="ARBA00023204"/>
    </source>
</evidence>
<evidence type="ECO:0000259" key="17">
    <source>
        <dbReference type="SMART" id="SM01285"/>
    </source>
</evidence>
<dbReference type="InterPro" id="IPR011993">
    <property type="entry name" value="PH-like_dom_sf"/>
</dbReference>
<evidence type="ECO:0000256" key="16">
    <source>
        <dbReference type="SAM" id="MobiDB-lite"/>
    </source>
</evidence>
<dbReference type="GO" id="GO:0005737">
    <property type="term" value="C:cytoplasm"/>
    <property type="evidence" value="ECO:0007669"/>
    <property type="project" value="UniProtKB-SubCell"/>
</dbReference>
<reference evidence="20 21" key="1">
    <citation type="submission" date="2019-02" db="EMBL/GenBank/DDBJ databases">
        <title>Genome sequencing of the rare red list fungi Phellinidium pouzarii.</title>
        <authorList>
            <person name="Buettner E."/>
            <person name="Kellner H."/>
        </authorList>
    </citation>
    <scope>NUCLEOTIDE SEQUENCE [LARGE SCALE GENOMIC DNA]</scope>
    <source>
        <strain evidence="20 21">DSM 108285</strain>
    </source>
</reference>
<sequence length="1492" mass="167188">MPSVQLNVDQFSARLKHVIDAWNSAGKNDDYESISGADGLLLTVGDPATAEEPIKKSVAFQTWLLGYEFPTTFFLFRKDQVTILTSEKKAKILAQLQDASTVVPLQILVQAKPKEPPTDALPTLVGIYSKLKRVGSLLKDNASGRLSDEWNKAIGEAESKPEIVEMSPAVSALLSVKDEEELKCTRIASNLTSTLLNYHIAPKLETILDREAKITHEAFAGQIEARLGTGDDNGRGPDMKVWSKGRGLNDVSSLLLILPSEAELFNLAAYKVDWDSTEFCYAPIIQSRGTKSGYDLRSSAESSTDSMAHKGVLLVAVDPTKEQEAIYALLVALQAELLHKLKEGAIARDVYMHAVSFVREKKPELEKHFVKNIGFSMGMEFRDPLYLLSGKNGRVLKTNMVYNLSLGFTDLDEEGGKKYSMLLVDTVKIDHERGICLTDCIKQSKDVLFFLNSQSDEEDEKAKSKSSKRPPVKPLNGLGSPAKNKVAGGKVLRNKTRSTAQEDIVMTTAARIAEHQRELHAVRQRDGLAKYSEEGQGTGNKEGKGWKRFQSYKGEAGLPKDVENMRIYVDRKAQTVVVPIHGFAVPFHISTIKNASKNDEGEFTYLRINFQSPGQLAGKKEDTPFEDPDATFIRSVTYRSADGHRFDTVFKQITELKKEVNKREQQKKEMADVIEQDTLVELKGRRPLKLPEVFIRPATDGKRLPGEVEIHQNGFRYQSMGSHKIDVLFSNIKHLFFQPCDHELVVIIHVHLKSPIMIGKKKAKDVQFYREASDVQFDETGNRKRKYRYGDEDEVELEQQERKRRQALNKEFKHFAEKIAEASTTSTGDTLEADIPFRELGFEGVPFRTNVRLQPTTECLVHLTDPPFLVVTLSEIEIASLERVQFGLKQFDMVLIFSDFTRVPLQINSIPSSQLDDVKNWLDSVEIPLSEGPVNLNWGPIMKTINESPYDFFQQGGWSFLGGTGVGSDVSDADGSSSESEFAADTEELVESESEASGSNFGDSDASDDSGGASSFDDGDSSGDDWDELERKAAKSDKKKTEINGGGGDSDSDDDRPKKKKSAAKMNGKKGRRPESLRGFVLGRVLNEDPVSNTIVLLGTLPSLVANSPPSPAILRIERTALSDGLAHILPDVLQSTRLLESTDIYHWLLAWFTKHEDVPDVKINIVCPATEVHIRKVRIFGLLRVFASVIMVQETPLLYERIVKPFIQAFPPSRTQWVENILLGKSEAEKILYRDEDLLILPDMKWDLTNTSTLYLVALVFRRDVRSMRDLNREHLPLLKNIRSNATRVVKERWSLDEGSLRFYVHYQPSYYHFHVHIVNANYIGIPGMTVGQAHLLEDLISLLELSPLDGPSILESMTFSYGLGPSSLNFHLSLCLCALRAMRVTLPRLISIIPRSEVPKHLQGRIISPLSLLNDQPPTWTLIDHLNARKEERAQAYFAAQKSAQESGTLEINAQRWPENLRIEPIVKREAYAKIAKDVRMQLKGALKER</sequence>
<dbReference type="EMBL" id="SGPK01000040">
    <property type="protein sequence ID" value="THH10265.1"/>
    <property type="molecule type" value="Genomic_DNA"/>
</dbReference>
<evidence type="ECO:0000256" key="8">
    <source>
        <dbReference type="ARBA" id="ARBA00022763"/>
    </source>
</evidence>
<keyword evidence="5" id="KW-0963">Cytoplasm</keyword>
<evidence type="ECO:0000259" key="19">
    <source>
        <dbReference type="SMART" id="SM01287"/>
    </source>
</evidence>
<dbReference type="Pfam" id="PF08512">
    <property type="entry name" value="Rttp106-like_middle"/>
    <property type="match status" value="1"/>
</dbReference>
<dbReference type="Pfam" id="PF00557">
    <property type="entry name" value="Peptidase_M24"/>
    <property type="match status" value="1"/>
</dbReference>
<feature type="domain" description="FACT complex subunit SPT16 middle" evidence="18">
    <location>
        <begin position="567"/>
        <end position="717"/>
    </location>
</feature>
<organism evidence="20 21">
    <name type="scientific">Phellinidium pouzarii</name>
    <dbReference type="NCBI Taxonomy" id="167371"/>
    <lineage>
        <taxon>Eukaryota</taxon>
        <taxon>Fungi</taxon>
        <taxon>Dikarya</taxon>
        <taxon>Basidiomycota</taxon>
        <taxon>Agaricomycotina</taxon>
        <taxon>Agaricomycetes</taxon>
        <taxon>Hymenochaetales</taxon>
        <taxon>Hymenochaetaceae</taxon>
        <taxon>Phellinidium</taxon>
    </lineage>
</organism>
<keyword evidence="6" id="KW-0597">Phosphoprotein</keyword>